<reference evidence="3" key="1">
    <citation type="submission" date="2014-01" db="EMBL/GenBank/DDBJ databases">
        <authorList>
            <person name="Brown-Elliot B."/>
            <person name="Wallace R."/>
            <person name="Lenaerts A."/>
            <person name="Ordway D."/>
            <person name="DeGroote M.A."/>
            <person name="Parker T."/>
            <person name="Sizemore C."/>
            <person name="Tallon L.J."/>
            <person name="Sadzewicz L.K."/>
            <person name="Sengamalay N."/>
            <person name="Fraser C.M."/>
            <person name="Hine E."/>
            <person name="Shefchek K.A."/>
            <person name="Das S.P."/>
            <person name="Tettelin H."/>
        </authorList>
    </citation>
    <scope>NUCLEOTIDE SEQUENCE [LARGE SCALE GENOMIC DNA]</scope>
    <source>
        <strain evidence="3">4042</strain>
    </source>
</reference>
<feature type="transmembrane region" description="Helical" evidence="2">
    <location>
        <begin position="6"/>
        <end position="26"/>
    </location>
</feature>
<evidence type="ECO:0000256" key="2">
    <source>
        <dbReference type="SAM" id="Phobius"/>
    </source>
</evidence>
<protein>
    <submittedName>
        <fullName evidence="3">Uncharacterized protein</fullName>
    </submittedName>
</protein>
<name>X7ZX15_MYCXE</name>
<dbReference type="EMBL" id="JAOB01000069">
    <property type="protein sequence ID" value="EUA23591.1"/>
    <property type="molecule type" value="Genomic_DNA"/>
</dbReference>
<dbReference type="AlphaFoldDB" id="X7ZX15"/>
<keyword evidence="2" id="KW-0472">Membrane</keyword>
<accession>X7ZX15</accession>
<feature type="region of interest" description="Disordered" evidence="1">
    <location>
        <begin position="41"/>
        <end position="81"/>
    </location>
</feature>
<keyword evidence="2" id="KW-0812">Transmembrane</keyword>
<comment type="caution">
    <text evidence="3">The sequence shown here is derived from an EMBL/GenBank/DDBJ whole genome shotgun (WGS) entry which is preliminary data.</text>
</comment>
<keyword evidence="2" id="KW-1133">Transmembrane helix</keyword>
<evidence type="ECO:0000256" key="1">
    <source>
        <dbReference type="SAM" id="MobiDB-lite"/>
    </source>
</evidence>
<organism evidence="3">
    <name type="scientific">Mycobacterium xenopi 4042</name>
    <dbReference type="NCBI Taxonomy" id="1299334"/>
    <lineage>
        <taxon>Bacteria</taxon>
        <taxon>Bacillati</taxon>
        <taxon>Actinomycetota</taxon>
        <taxon>Actinomycetes</taxon>
        <taxon>Mycobacteriales</taxon>
        <taxon>Mycobacteriaceae</taxon>
        <taxon>Mycobacterium</taxon>
    </lineage>
</organism>
<sequence>MVTDATIRVAVALATFVIGWGLRGFLWPRWRGDRVADHADRLPDRAGRGPAAHARKHRHLPARGGPLDHRRRCQRHPGDGIPVLLKATSAELGAEGGWSSWR</sequence>
<gene>
    <name evidence="3" type="ORF">I553_5842</name>
</gene>
<proteinExistence type="predicted"/>
<evidence type="ECO:0000313" key="3">
    <source>
        <dbReference type="EMBL" id="EUA23591.1"/>
    </source>
</evidence>